<protein>
    <recommendedName>
        <fullName evidence="1">HTH luxR-type domain-containing protein</fullName>
    </recommendedName>
</protein>
<evidence type="ECO:0000313" key="2">
    <source>
        <dbReference type="EMBL" id="TDC56925.1"/>
    </source>
</evidence>
<accession>A0A4V2XYF2</accession>
<dbReference type="Pfam" id="PF01978">
    <property type="entry name" value="TrmB"/>
    <property type="match status" value="1"/>
</dbReference>
<dbReference type="SUPFAM" id="SSF46785">
    <property type="entry name" value="Winged helix' DNA-binding domain"/>
    <property type="match status" value="1"/>
</dbReference>
<dbReference type="PANTHER" id="PTHR34293">
    <property type="entry name" value="HTH-TYPE TRANSCRIPTIONAL REGULATOR TRMBL2"/>
    <property type="match status" value="1"/>
</dbReference>
<dbReference type="Gene3D" id="1.10.10.10">
    <property type="entry name" value="Winged helix-like DNA-binding domain superfamily/Winged helix DNA-binding domain"/>
    <property type="match status" value="2"/>
</dbReference>
<dbReference type="InterPro" id="IPR002831">
    <property type="entry name" value="Tscrpt_reg_TrmB_N"/>
</dbReference>
<gene>
    <name evidence="2" type="ORF">E1212_00225</name>
</gene>
<proteinExistence type="predicted"/>
<evidence type="ECO:0000313" key="3">
    <source>
        <dbReference type="Proteomes" id="UP000295621"/>
    </source>
</evidence>
<dbReference type="InterPro" id="IPR036388">
    <property type="entry name" value="WH-like_DNA-bd_sf"/>
</dbReference>
<keyword evidence="3" id="KW-1185">Reference proteome</keyword>
<dbReference type="InterPro" id="IPR036390">
    <property type="entry name" value="WH_DNA-bd_sf"/>
</dbReference>
<dbReference type="OrthoDB" id="5932488at2"/>
<dbReference type="InterPro" id="IPR016032">
    <property type="entry name" value="Sig_transdc_resp-reg_C-effctor"/>
</dbReference>
<sequence length="339" mass="37250">MDAAGRLRPVAQFGHIGPMSTEDDFSLASVGLAPFDEEVYRALLTCADATPATLAEQLGQPEGRVDRAFGRLRALGLVTRMSGRRRRYTAVDPEAALDALVRERAGELDQVRSSALALSSIFHAVRRQEGGGSTIELLNGPEEQGRWFVRLQHQVRSEMMVLDRPPYVLAAVNPVEPVRLDSGVRWRAIYAPEALEIPGAMDEVNDLTSRGEQARVLAGLPMKLAIADRRVALLTLSMDVGHAQGLIVRESTLLDALVELFELYWARATPLGPAAVADVPDDDRQLVQLLAAGLTDNAIARQLGLSTRTMRRRTRRLFDDLEATNRFQAGVQAARRGWL</sequence>
<dbReference type="Pfam" id="PF00196">
    <property type="entry name" value="GerE"/>
    <property type="match status" value="1"/>
</dbReference>
<reference evidence="2 3" key="1">
    <citation type="submission" date="2019-02" db="EMBL/GenBank/DDBJ databases">
        <title>Draft genome sequences of novel Actinobacteria.</title>
        <authorList>
            <person name="Sahin N."/>
            <person name="Ay H."/>
            <person name="Saygin H."/>
        </authorList>
    </citation>
    <scope>NUCLEOTIDE SEQUENCE [LARGE SCALE GENOMIC DNA]</scope>
    <source>
        <strain evidence="2 3">KC603</strain>
    </source>
</reference>
<dbReference type="GO" id="GO:0006355">
    <property type="term" value="P:regulation of DNA-templated transcription"/>
    <property type="evidence" value="ECO:0007669"/>
    <property type="project" value="InterPro"/>
</dbReference>
<dbReference type="PANTHER" id="PTHR34293:SF1">
    <property type="entry name" value="HTH-TYPE TRANSCRIPTIONAL REGULATOR TRMBL2"/>
    <property type="match status" value="1"/>
</dbReference>
<dbReference type="SMART" id="SM00421">
    <property type="entry name" value="HTH_LUXR"/>
    <property type="match status" value="1"/>
</dbReference>
<dbReference type="InterPro" id="IPR000792">
    <property type="entry name" value="Tscrpt_reg_LuxR_C"/>
</dbReference>
<dbReference type="EMBL" id="SMKL01000001">
    <property type="protein sequence ID" value="TDC56925.1"/>
    <property type="molecule type" value="Genomic_DNA"/>
</dbReference>
<dbReference type="Proteomes" id="UP000295621">
    <property type="component" value="Unassembled WGS sequence"/>
</dbReference>
<comment type="caution">
    <text evidence="2">The sequence shown here is derived from an EMBL/GenBank/DDBJ whole genome shotgun (WGS) entry which is preliminary data.</text>
</comment>
<dbReference type="AlphaFoldDB" id="A0A4V2XYF2"/>
<organism evidence="2 3">
    <name type="scientific">Jiangella ureilytica</name>
    <dbReference type="NCBI Taxonomy" id="2530374"/>
    <lineage>
        <taxon>Bacteria</taxon>
        <taxon>Bacillati</taxon>
        <taxon>Actinomycetota</taxon>
        <taxon>Actinomycetes</taxon>
        <taxon>Jiangellales</taxon>
        <taxon>Jiangellaceae</taxon>
        <taxon>Jiangella</taxon>
    </lineage>
</organism>
<dbReference type="InterPro" id="IPR051797">
    <property type="entry name" value="TrmB-like"/>
</dbReference>
<dbReference type="SUPFAM" id="SSF46894">
    <property type="entry name" value="C-terminal effector domain of the bipartite response regulators"/>
    <property type="match status" value="1"/>
</dbReference>
<name>A0A4V2XYF2_9ACTN</name>
<feature type="domain" description="HTH luxR-type" evidence="1">
    <location>
        <begin position="276"/>
        <end position="333"/>
    </location>
</feature>
<dbReference type="GO" id="GO:0003677">
    <property type="term" value="F:DNA binding"/>
    <property type="evidence" value="ECO:0007669"/>
    <property type="project" value="InterPro"/>
</dbReference>
<evidence type="ECO:0000259" key="1">
    <source>
        <dbReference type="SMART" id="SM00421"/>
    </source>
</evidence>